<dbReference type="STRING" id="123822.B0188_05470"/>
<gene>
    <name evidence="3" type="ORF">B0188_05470</name>
</gene>
<evidence type="ECO:0000313" key="3">
    <source>
        <dbReference type="EMBL" id="OOS04117.1"/>
    </source>
</evidence>
<dbReference type="EMBL" id="MUYB01000021">
    <property type="protein sequence ID" value="OOS04117.1"/>
    <property type="molecule type" value="Genomic_DNA"/>
</dbReference>
<protein>
    <recommendedName>
        <fullName evidence="5">DUF2335 domain-containing protein</fullName>
    </recommendedName>
</protein>
<keyword evidence="4" id="KW-1185">Reference proteome</keyword>
<feature type="region of interest" description="Disordered" evidence="1">
    <location>
        <begin position="1"/>
        <end position="22"/>
    </location>
</feature>
<sequence>MATKNTQVKAKNTTGNEIHLSHSQTDSPILDINSLERLHQFRPDVVDFVIEQTTKEAENRRKREVKIDWFTFIERMGALLLAAGIATGGIYGSIYAAMNGYEKLSWIIASTCIGSLAIAFLKRNK</sequence>
<accession>A0A1T0B1Y9</accession>
<dbReference type="Proteomes" id="UP000190023">
    <property type="component" value="Unassembled WGS sequence"/>
</dbReference>
<evidence type="ECO:0000256" key="1">
    <source>
        <dbReference type="SAM" id="MobiDB-lite"/>
    </source>
</evidence>
<evidence type="ECO:0000256" key="2">
    <source>
        <dbReference type="SAM" id="Phobius"/>
    </source>
</evidence>
<keyword evidence="2" id="KW-0472">Membrane</keyword>
<feature type="transmembrane region" description="Helical" evidence="2">
    <location>
        <begin position="104"/>
        <end position="121"/>
    </location>
</feature>
<dbReference type="AlphaFoldDB" id="A0A1T0B1Y9"/>
<feature type="transmembrane region" description="Helical" evidence="2">
    <location>
        <begin position="76"/>
        <end position="98"/>
    </location>
</feature>
<evidence type="ECO:0000313" key="4">
    <source>
        <dbReference type="Proteomes" id="UP000190023"/>
    </source>
</evidence>
<keyword evidence="2" id="KW-0812">Transmembrane</keyword>
<reference evidence="3 4" key="1">
    <citation type="submission" date="2017-02" db="EMBL/GenBank/DDBJ databases">
        <title>Draft genome sequence of Haemophilus felis CCUG 31170 type strain.</title>
        <authorList>
            <person name="Engstrom-Jakobsson H."/>
            <person name="Salva-Serra F."/>
            <person name="Thorell K."/>
            <person name="Gonzales-Siles L."/>
            <person name="Karlsson R."/>
            <person name="Boulund F."/>
            <person name="Engstrand L."/>
            <person name="Kristiansson E."/>
            <person name="Moore E."/>
        </authorList>
    </citation>
    <scope>NUCLEOTIDE SEQUENCE [LARGE SCALE GENOMIC DNA]</scope>
    <source>
        <strain evidence="3 4">CCUG 31170</strain>
    </source>
</reference>
<evidence type="ECO:0008006" key="5">
    <source>
        <dbReference type="Google" id="ProtNLM"/>
    </source>
</evidence>
<proteinExistence type="predicted"/>
<keyword evidence="2" id="KW-1133">Transmembrane helix</keyword>
<comment type="caution">
    <text evidence="3">The sequence shown here is derived from an EMBL/GenBank/DDBJ whole genome shotgun (WGS) entry which is preliminary data.</text>
</comment>
<organism evidence="3 4">
    <name type="scientific">[Haemophilus] felis</name>
    <dbReference type="NCBI Taxonomy" id="123822"/>
    <lineage>
        <taxon>Bacteria</taxon>
        <taxon>Pseudomonadati</taxon>
        <taxon>Pseudomonadota</taxon>
        <taxon>Gammaproteobacteria</taxon>
        <taxon>Pasteurellales</taxon>
        <taxon>Pasteurellaceae</taxon>
    </lineage>
</organism>
<name>A0A1T0B1Y9_9PAST</name>
<dbReference type="OrthoDB" id="5689492at2"/>